<dbReference type="OrthoDB" id="9780560at2"/>
<accession>A0A345HSS6</accession>
<keyword evidence="3 8" id="KW-0812">Transmembrane</keyword>
<organism evidence="11 12">
    <name type="scientific">Streptomyces paludis</name>
    <dbReference type="NCBI Taxonomy" id="2282738"/>
    <lineage>
        <taxon>Bacteria</taxon>
        <taxon>Bacillati</taxon>
        <taxon>Actinomycetota</taxon>
        <taxon>Actinomycetes</taxon>
        <taxon>Kitasatosporales</taxon>
        <taxon>Streptomycetaceae</taxon>
        <taxon>Streptomyces</taxon>
    </lineage>
</organism>
<dbReference type="GO" id="GO:0005886">
    <property type="term" value="C:plasma membrane"/>
    <property type="evidence" value="ECO:0007669"/>
    <property type="project" value="UniProtKB-SubCell"/>
</dbReference>
<feature type="transmembrane region" description="Helical" evidence="8">
    <location>
        <begin position="16"/>
        <end position="36"/>
    </location>
</feature>
<feature type="transmembrane region" description="Helical" evidence="8">
    <location>
        <begin position="835"/>
        <end position="854"/>
    </location>
</feature>
<dbReference type="Proteomes" id="UP000253868">
    <property type="component" value="Chromosome"/>
</dbReference>
<feature type="domain" description="ABC3 transporter permease C-terminal" evidence="9">
    <location>
        <begin position="295"/>
        <end position="416"/>
    </location>
</feature>
<sequence length="869" mass="90271">MFRTALRNVLAHKARLLMTVLAVMLGVAFVSGTLIFTDTLGNAFRNQSAKSYKDIAVGATVWDTRGDGDSAPDGAPGSESGSDSESDSASDSASGKGSPGASQKTVDRIAALDGVASVTSRVNGFAGVGDPKGKLIGNGWSNTGSNFAPGKDGKDPAYDFTEGSGPAEAGQVALDKDTAARGEYKVGEKVRVATNGPVKEYTLSGIFTTEDGAVNAGGSLVLFTENVAQKLFLEPGYFSELAVTAKPGASHDKIRAEMVKLLPEGADVETGEQRASAQAKDIEQGLSGLNQMLLAFAGIALFVGVFLISNTFTMLVAQRTKELALLRAVGASRRQIKRSVLIEAAVVGVIASAIGFVIGLCLAIGLRSAMGLLDAKVPAGPLVISPTAIIAAFTVGVLITVLAAWLPARRAAKIPPVAAMSSVHAVATTKSLVVRNSIGGVLGLIGAAVIVLGATADNDGGYIIAAGAFLTMIAVIVLIPLLSRPVIALVRPLLTSAFGVSGKLASLNAVRNPRRTGATASALAIGLTLVTTLTVVAVTVGTAIDKSTSDHIRADYRVSMAGYGDLDPSALEALRKAPGVSAVSPQQMTSFESKGEYYNATAVAAGDVEKVFNIITVSGSMDSLSRNEIAVTEDLAKTNGWKPGDTVPAEFGDGKTQDLKIGAVFKEIDFLGRMLTSTELADAHTVKPYITEIWVKMDGGATSAHEQALVDALGKNPAISINNIEGIKNEFSGIINTMLNILYGLLAMALIIAVLGVVNTLAMSVFERQQEIGMLRAIGLDRTKVKRMIRLEAVVISLFGAVIGVALGTFLGWAIGRFISESIPNYALVIPWDRIALFMLLAGVVGVLASLWPARSAAKLNMLTAIKTE</sequence>
<feature type="transmembrane region" description="Helical" evidence="8">
    <location>
        <begin position="462"/>
        <end position="482"/>
    </location>
</feature>
<dbReference type="AlphaFoldDB" id="A0A345HSS6"/>
<feature type="region of interest" description="Disordered" evidence="7">
    <location>
        <begin position="63"/>
        <end position="105"/>
    </location>
</feature>
<evidence type="ECO:0000259" key="10">
    <source>
        <dbReference type="Pfam" id="PF12704"/>
    </source>
</evidence>
<evidence type="ECO:0000256" key="3">
    <source>
        <dbReference type="ARBA" id="ARBA00022692"/>
    </source>
</evidence>
<dbReference type="KEGG" id="spad:DVK44_21210"/>
<dbReference type="EMBL" id="CP031194">
    <property type="protein sequence ID" value="AXG79750.1"/>
    <property type="molecule type" value="Genomic_DNA"/>
</dbReference>
<dbReference type="RefSeq" id="WP_114661079.1">
    <property type="nucleotide sequence ID" value="NZ_CP031194.1"/>
</dbReference>
<keyword evidence="4 8" id="KW-1133">Transmembrane helix</keyword>
<evidence type="ECO:0000313" key="11">
    <source>
        <dbReference type="EMBL" id="AXG79750.1"/>
    </source>
</evidence>
<dbReference type="Pfam" id="PF12704">
    <property type="entry name" value="MacB_PCD"/>
    <property type="match status" value="2"/>
</dbReference>
<evidence type="ECO:0000256" key="6">
    <source>
        <dbReference type="ARBA" id="ARBA00038076"/>
    </source>
</evidence>
<evidence type="ECO:0000256" key="5">
    <source>
        <dbReference type="ARBA" id="ARBA00023136"/>
    </source>
</evidence>
<feature type="domain" description="MacB-like periplasmic core" evidence="10">
    <location>
        <begin position="516"/>
        <end position="705"/>
    </location>
</feature>
<reference evidence="12" key="1">
    <citation type="submission" date="2018-07" db="EMBL/GenBank/DDBJ databases">
        <authorList>
            <person name="Zhao J."/>
        </authorList>
    </citation>
    <scope>NUCLEOTIDE SEQUENCE [LARGE SCALE GENOMIC DNA]</scope>
    <source>
        <strain evidence="12">GSSD-12</strain>
    </source>
</reference>
<dbReference type="PANTHER" id="PTHR30572:SF4">
    <property type="entry name" value="ABC TRANSPORTER PERMEASE YTRF"/>
    <property type="match status" value="1"/>
</dbReference>
<feature type="compositionally biased region" description="Low complexity" evidence="7">
    <location>
        <begin position="89"/>
        <end position="102"/>
    </location>
</feature>
<keyword evidence="12" id="KW-1185">Reference proteome</keyword>
<evidence type="ECO:0000256" key="4">
    <source>
        <dbReference type="ARBA" id="ARBA00022989"/>
    </source>
</evidence>
<comment type="similarity">
    <text evidence="6">Belongs to the ABC-4 integral membrane protein family.</text>
</comment>
<dbReference type="Pfam" id="PF02687">
    <property type="entry name" value="FtsX"/>
    <property type="match status" value="2"/>
</dbReference>
<evidence type="ECO:0000259" key="9">
    <source>
        <dbReference type="Pfam" id="PF02687"/>
    </source>
</evidence>
<protein>
    <submittedName>
        <fullName evidence="11">ABC transporter</fullName>
    </submittedName>
</protein>
<feature type="transmembrane region" description="Helical" evidence="8">
    <location>
        <begin position="292"/>
        <end position="317"/>
    </location>
</feature>
<keyword evidence="5 8" id="KW-0472">Membrane</keyword>
<comment type="subcellular location">
    <subcellularLocation>
        <location evidence="1">Cell membrane</location>
        <topology evidence="1">Multi-pass membrane protein</topology>
    </subcellularLocation>
</comment>
<dbReference type="PANTHER" id="PTHR30572">
    <property type="entry name" value="MEMBRANE COMPONENT OF TRANSPORTER-RELATED"/>
    <property type="match status" value="1"/>
</dbReference>
<evidence type="ECO:0000256" key="2">
    <source>
        <dbReference type="ARBA" id="ARBA00022475"/>
    </source>
</evidence>
<evidence type="ECO:0000256" key="8">
    <source>
        <dbReference type="SAM" id="Phobius"/>
    </source>
</evidence>
<proteinExistence type="inferred from homology"/>
<feature type="transmembrane region" description="Helical" evidence="8">
    <location>
        <begin position="340"/>
        <end position="366"/>
    </location>
</feature>
<keyword evidence="2" id="KW-1003">Cell membrane</keyword>
<feature type="transmembrane region" description="Helical" evidence="8">
    <location>
        <begin position="793"/>
        <end position="815"/>
    </location>
</feature>
<feature type="transmembrane region" description="Helical" evidence="8">
    <location>
        <begin position="741"/>
        <end position="766"/>
    </location>
</feature>
<evidence type="ECO:0000313" key="12">
    <source>
        <dbReference type="Proteomes" id="UP000253868"/>
    </source>
</evidence>
<dbReference type="InterPro" id="IPR003838">
    <property type="entry name" value="ABC3_permease_C"/>
</dbReference>
<gene>
    <name evidence="11" type="ORF">DVK44_21210</name>
</gene>
<name>A0A345HSS6_9ACTN</name>
<dbReference type="InterPro" id="IPR025857">
    <property type="entry name" value="MacB_PCD"/>
</dbReference>
<dbReference type="GO" id="GO:0022857">
    <property type="term" value="F:transmembrane transporter activity"/>
    <property type="evidence" value="ECO:0007669"/>
    <property type="project" value="TreeGrafter"/>
</dbReference>
<feature type="domain" description="ABC3 transporter permease C-terminal" evidence="9">
    <location>
        <begin position="745"/>
        <end position="861"/>
    </location>
</feature>
<evidence type="ECO:0000256" key="7">
    <source>
        <dbReference type="SAM" id="MobiDB-lite"/>
    </source>
</evidence>
<feature type="domain" description="MacB-like periplasmic core" evidence="10">
    <location>
        <begin position="17"/>
        <end position="260"/>
    </location>
</feature>
<feature type="transmembrane region" description="Helical" evidence="8">
    <location>
        <begin position="386"/>
        <end position="406"/>
    </location>
</feature>
<feature type="transmembrane region" description="Helical" evidence="8">
    <location>
        <begin position="521"/>
        <end position="544"/>
    </location>
</feature>
<feature type="transmembrane region" description="Helical" evidence="8">
    <location>
        <begin position="438"/>
        <end position="456"/>
    </location>
</feature>
<feature type="compositionally biased region" description="Low complexity" evidence="7">
    <location>
        <begin position="69"/>
        <end position="81"/>
    </location>
</feature>
<dbReference type="InterPro" id="IPR050250">
    <property type="entry name" value="Macrolide_Exporter_MacB"/>
</dbReference>
<evidence type="ECO:0000256" key="1">
    <source>
        <dbReference type="ARBA" id="ARBA00004651"/>
    </source>
</evidence>